<dbReference type="GO" id="GO:0051082">
    <property type="term" value="F:unfolded protein binding"/>
    <property type="evidence" value="ECO:0007669"/>
    <property type="project" value="InterPro"/>
</dbReference>
<dbReference type="GO" id="GO:0016272">
    <property type="term" value="C:prefoldin complex"/>
    <property type="evidence" value="ECO:0007669"/>
    <property type="project" value="InterPro"/>
</dbReference>
<dbReference type="PANTHER" id="PTHR20903:SF0">
    <property type="entry name" value="PREFOLDIN SUBUNIT 1"/>
    <property type="match status" value="1"/>
</dbReference>
<dbReference type="InterPro" id="IPR009053">
    <property type="entry name" value="Prefoldin"/>
</dbReference>
<evidence type="ECO:0000256" key="1">
    <source>
        <dbReference type="ARBA" id="ARBA00008045"/>
    </source>
</evidence>
<keyword evidence="3" id="KW-0175">Coiled coil</keyword>
<keyword evidence="5" id="KW-1185">Reference proteome</keyword>
<dbReference type="PANTHER" id="PTHR20903">
    <property type="entry name" value="PREFOLDIN SUBUNIT 1-RELATED"/>
    <property type="match status" value="1"/>
</dbReference>
<dbReference type="EMBL" id="JABCKI010000028">
    <property type="protein sequence ID" value="KAG5653893.1"/>
    <property type="molecule type" value="Genomic_DNA"/>
</dbReference>
<comment type="similarity">
    <text evidence="1">Belongs to the prefoldin subunit beta family.</text>
</comment>
<gene>
    <name evidence="4" type="ORF">H0H81_009485</name>
</gene>
<dbReference type="OrthoDB" id="2015447at2759"/>
<dbReference type="AlphaFoldDB" id="A0A9P7KKR1"/>
<dbReference type="GO" id="GO:0044183">
    <property type="term" value="F:protein folding chaperone"/>
    <property type="evidence" value="ECO:0007669"/>
    <property type="project" value="TreeGrafter"/>
</dbReference>
<reference evidence="4" key="1">
    <citation type="submission" date="2021-02" db="EMBL/GenBank/DDBJ databases">
        <authorList>
            <person name="Nieuwenhuis M."/>
            <person name="Van De Peppel L.J.J."/>
        </authorList>
    </citation>
    <scope>NUCLEOTIDE SEQUENCE</scope>
    <source>
        <strain evidence="4">D49</strain>
    </source>
</reference>
<name>A0A9P7KKR1_9AGAR</name>
<dbReference type="InterPro" id="IPR002777">
    <property type="entry name" value="PFD_beta-like"/>
</dbReference>
<reference evidence="4" key="2">
    <citation type="submission" date="2021-10" db="EMBL/GenBank/DDBJ databases">
        <title>Phylogenomics reveals ancestral predisposition of the termite-cultivated fungus Termitomyces towards a domesticated lifestyle.</title>
        <authorList>
            <person name="Auxier B."/>
            <person name="Grum-Grzhimaylo A."/>
            <person name="Cardenas M.E."/>
            <person name="Lodge J.D."/>
            <person name="Laessoe T."/>
            <person name="Pedersen O."/>
            <person name="Smith M.E."/>
            <person name="Kuyper T.W."/>
            <person name="Franco-Molano E.A."/>
            <person name="Baroni T.J."/>
            <person name="Aanen D.K."/>
        </authorList>
    </citation>
    <scope>NUCLEOTIDE SEQUENCE</scope>
    <source>
        <strain evidence="4">D49</strain>
    </source>
</reference>
<organism evidence="4 5">
    <name type="scientific">Sphagnurus paluster</name>
    <dbReference type="NCBI Taxonomy" id="117069"/>
    <lineage>
        <taxon>Eukaryota</taxon>
        <taxon>Fungi</taxon>
        <taxon>Dikarya</taxon>
        <taxon>Basidiomycota</taxon>
        <taxon>Agaricomycotina</taxon>
        <taxon>Agaricomycetes</taxon>
        <taxon>Agaricomycetidae</taxon>
        <taxon>Agaricales</taxon>
        <taxon>Tricholomatineae</taxon>
        <taxon>Lyophyllaceae</taxon>
        <taxon>Sphagnurus</taxon>
    </lineage>
</organism>
<sequence>MSLSDDTLRKILVQIQQTAVQSQRALQISQQQTAAKDRERRILQLTIDEIGQIEGDVNLYKGVGKMFMMVPRKTMEDELKSQEKELADDITSLNKKSKYLEKQFNDAQAQLRDIVSLVLTQISGELSKNHASPVSPFTKTMTLL</sequence>
<accession>A0A9P7KKR1</accession>
<evidence type="ECO:0000256" key="3">
    <source>
        <dbReference type="SAM" id="Coils"/>
    </source>
</evidence>
<dbReference type="GO" id="GO:0005737">
    <property type="term" value="C:cytoplasm"/>
    <property type="evidence" value="ECO:0007669"/>
    <property type="project" value="TreeGrafter"/>
</dbReference>
<evidence type="ECO:0000313" key="4">
    <source>
        <dbReference type="EMBL" id="KAG5653893.1"/>
    </source>
</evidence>
<feature type="coiled-coil region" evidence="3">
    <location>
        <begin position="76"/>
        <end position="110"/>
    </location>
</feature>
<evidence type="ECO:0008006" key="6">
    <source>
        <dbReference type="Google" id="ProtNLM"/>
    </source>
</evidence>
<protein>
    <recommendedName>
        <fullName evidence="6">Prefoldin subunit 1</fullName>
    </recommendedName>
</protein>
<dbReference type="Proteomes" id="UP000717328">
    <property type="component" value="Unassembled WGS sequence"/>
</dbReference>
<dbReference type="SUPFAM" id="SSF46579">
    <property type="entry name" value="Prefoldin"/>
    <property type="match status" value="1"/>
</dbReference>
<dbReference type="Pfam" id="PF01920">
    <property type="entry name" value="Prefoldin_2"/>
    <property type="match status" value="1"/>
</dbReference>
<dbReference type="Gene3D" id="1.10.287.370">
    <property type="match status" value="1"/>
</dbReference>
<comment type="caution">
    <text evidence="4">The sequence shown here is derived from an EMBL/GenBank/DDBJ whole genome shotgun (WGS) entry which is preliminary data.</text>
</comment>
<evidence type="ECO:0000313" key="5">
    <source>
        <dbReference type="Proteomes" id="UP000717328"/>
    </source>
</evidence>
<evidence type="ECO:0000256" key="2">
    <source>
        <dbReference type="ARBA" id="ARBA00023186"/>
    </source>
</evidence>
<keyword evidence="2" id="KW-0143">Chaperone</keyword>
<proteinExistence type="inferred from homology"/>